<feature type="transmembrane region" description="Helical" evidence="14">
    <location>
        <begin position="242"/>
        <end position="259"/>
    </location>
</feature>
<evidence type="ECO:0000256" key="11">
    <source>
        <dbReference type="ARBA" id="ARBA00040810"/>
    </source>
</evidence>
<comment type="function">
    <text evidence="14">Converts heme B (protoheme IX) to heme O by substitution of the vinyl group on carbon 2 of heme B porphyrin ring with a hydroxyethyl farnesyl side group.</text>
</comment>
<dbReference type="InterPro" id="IPR006369">
    <property type="entry name" value="Protohaem_IX_farnesylTrfase"/>
</dbReference>
<protein>
    <recommendedName>
        <fullName evidence="11 14">Protoheme IX farnesyltransferase</fullName>
        <ecNumber evidence="3 14">2.5.1.141</ecNumber>
    </recommendedName>
    <alternativeName>
        <fullName evidence="12 14">Heme B farnesyltransferase</fullName>
    </alternativeName>
    <alternativeName>
        <fullName evidence="10 14">Heme O synthase</fullName>
    </alternativeName>
</protein>
<dbReference type="GO" id="GO:0008495">
    <property type="term" value="F:protoheme IX farnesyltransferase activity"/>
    <property type="evidence" value="ECO:0007669"/>
    <property type="project" value="UniProtKB-UniRule"/>
</dbReference>
<organism evidence="15 16">
    <name type="scientific">Acuticoccus sediminis</name>
    <dbReference type="NCBI Taxonomy" id="2184697"/>
    <lineage>
        <taxon>Bacteria</taxon>
        <taxon>Pseudomonadati</taxon>
        <taxon>Pseudomonadota</taxon>
        <taxon>Alphaproteobacteria</taxon>
        <taxon>Hyphomicrobiales</taxon>
        <taxon>Amorphaceae</taxon>
        <taxon>Acuticoccus</taxon>
    </lineage>
</organism>
<dbReference type="GO" id="GO:0048034">
    <property type="term" value="P:heme O biosynthetic process"/>
    <property type="evidence" value="ECO:0007669"/>
    <property type="project" value="UniProtKB-UniRule"/>
</dbReference>
<evidence type="ECO:0000256" key="8">
    <source>
        <dbReference type="ARBA" id="ARBA00023133"/>
    </source>
</evidence>
<comment type="similarity">
    <text evidence="14">Belongs to the UbiA prenyltransferase family. Protoheme IX farnesyltransferase subfamily.</text>
</comment>
<feature type="transmembrane region" description="Helical" evidence="14">
    <location>
        <begin position="177"/>
        <end position="197"/>
    </location>
</feature>
<dbReference type="PANTHER" id="PTHR43448">
    <property type="entry name" value="PROTOHEME IX FARNESYLTRANSFERASE, MITOCHONDRIAL"/>
    <property type="match status" value="1"/>
</dbReference>
<feature type="transmembrane region" description="Helical" evidence="14">
    <location>
        <begin position="29"/>
        <end position="45"/>
    </location>
</feature>
<dbReference type="EC" id="2.5.1.141" evidence="3 14"/>
<dbReference type="GO" id="GO:0005886">
    <property type="term" value="C:plasma membrane"/>
    <property type="evidence" value="ECO:0007669"/>
    <property type="project" value="UniProtKB-SubCell"/>
</dbReference>
<dbReference type="RefSeq" id="WP_111341481.1">
    <property type="nucleotide sequence ID" value="NZ_JAIWKD010000001.1"/>
</dbReference>
<feature type="transmembrane region" description="Helical" evidence="14">
    <location>
        <begin position="149"/>
        <end position="171"/>
    </location>
</feature>
<evidence type="ECO:0000256" key="10">
    <source>
        <dbReference type="ARBA" id="ARBA00030253"/>
    </source>
</evidence>
<evidence type="ECO:0000256" key="7">
    <source>
        <dbReference type="ARBA" id="ARBA00022989"/>
    </source>
</evidence>
<comment type="pathway">
    <text evidence="2 14">Porphyrin-containing compound metabolism; heme O biosynthesis; heme O from protoheme: step 1/1.</text>
</comment>
<dbReference type="Gene3D" id="1.10.357.140">
    <property type="entry name" value="UbiA prenyltransferase"/>
    <property type="match status" value="1"/>
</dbReference>
<dbReference type="HAMAP" id="MF_00154">
    <property type="entry name" value="CyoE_CtaB"/>
    <property type="match status" value="1"/>
</dbReference>
<feature type="transmembrane region" description="Helical" evidence="14">
    <location>
        <begin position="123"/>
        <end position="142"/>
    </location>
</feature>
<keyword evidence="5 14" id="KW-0808">Transferase</keyword>
<comment type="subcellular location">
    <subcellularLocation>
        <location evidence="1 14">Cell membrane</location>
        <topology evidence="1 14">Multi-pass membrane protein</topology>
    </subcellularLocation>
</comment>
<feature type="transmembrane region" description="Helical" evidence="14">
    <location>
        <begin position="51"/>
        <end position="74"/>
    </location>
</feature>
<accession>A0A8B2NS92</accession>
<evidence type="ECO:0000256" key="1">
    <source>
        <dbReference type="ARBA" id="ARBA00004651"/>
    </source>
</evidence>
<name>A0A8B2NS92_9HYPH</name>
<keyword evidence="16" id="KW-1185">Reference proteome</keyword>
<dbReference type="InterPro" id="IPR000537">
    <property type="entry name" value="UbiA_prenyltransferase"/>
</dbReference>
<dbReference type="PROSITE" id="PS00943">
    <property type="entry name" value="UBIA"/>
    <property type="match status" value="1"/>
</dbReference>
<dbReference type="InterPro" id="IPR044878">
    <property type="entry name" value="UbiA_sf"/>
</dbReference>
<keyword evidence="4 14" id="KW-1003">Cell membrane</keyword>
<feature type="transmembrane region" description="Helical" evidence="14">
    <location>
        <begin position="280"/>
        <end position="305"/>
    </location>
</feature>
<sequence>MAVRDGDTLDLVDLGSTPRDFIDLLKPRVMSLVVFTAFAGIILAPGQLHPILAAVSLLAIALGAGASGALNMGLDSDIDRLMKRTALRPIPSGRIDRETALGFGTVLASGSVILLAFSSNWTAAALLALTICFYVVVYTVWLKRRTPQNIVIGGAAGALPPVVGWAAVTGSVSLEPIIMFAIIFLWTPAHFWALAILKRDEYAAAGVPMLPSVASRETTTLNILVYAVLTAVSGVLPTVFGFAGLGYALVAAALGAWLVQRAVLLRRAGPEDERRHAGRLFGVSIVYLFALFGAMMADGVIAGLVA</sequence>
<evidence type="ECO:0000256" key="4">
    <source>
        <dbReference type="ARBA" id="ARBA00022475"/>
    </source>
</evidence>
<evidence type="ECO:0000313" key="16">
    <source>
        <dbReference type="Proteomes" id="UP000249590"/>
    </source>
</evidence>
<proteinExistence type="inferred from homology"/>
<dbReference type="OrthoDB" id="9814417at2"/>
<evidence type="ECO:0000256" key="13">
    <source>
        <dbReference type="ARBA" id="ARBA00047690"/>
    </source>
</evidence>
<dbReference type="PANTHER" id="PTHR43448:SF7">
    <property type="entry name" value="4-HYDROXYBENZOATE SOLANESYLTRANSFERASE"/>
    <property type="match status" value="1"/>
</dbReference>
<comment type="catalytic activity">
    <reaction evidence="13 14">
        <text>heme b + (2E,6E)-farnesyl diphosphate + H2O = Fe(II)-heme o + diphosphate</text>
        <dbReference type="Rhea" id="RHEA:28070"/>
        <dbReference type="ChEBI" id="CHEBI:15377"/>
        <dbReference type="ChEBI" id="CHEBI:33019"/>
        <dbReference type="ChEBI" id="CHEBI:60344"/>
        <dbReference type="ChEBI" id="CHEBI:60530"/>
        <dbReference type="ChEBI" id="CHEBI:175763"/>
        <dbReference type="EC" id="2.5.1.141"/>
    </reaction>
</comment>
<dbReference type="Proteomes" id="UP000249590">
    <property type="component" value="Unassembled WGS sequence"/>
</dbReference>
<dbReference type="AlphaFoldDB" id="A0A8B2NS92"/>
<dbReference type="CDD" id="cd13957">
    <property type="entry name" value="PT_UbiA_Cox10"/>
    <property type="match status" value="1"/>
</dbReference>
<reference evidence="15 16" key="1">
    <citation type="submission" date="2018-05" db="EMBL/GenBank/DDBJ databases">
        <title>Acuticoccus sediminis sp. nov., isolated from deep-sea sediment of Indian Ocean.</title>
        <authorList>
            <person name="Liu X."/>
            <person name="Lai Q."/>
            <person name="Du Y."/>
            <person name="Sun F."/>
            <person name="Zhang X."/>
            <person name="Wang S."/>
            <person name="Shao Z."/>
        </authorList>
    </citation>
    <scope>NUCLEOTIDE SEQUENCE [LARGE SCALE GENOMIC DNA]</scope>
    <source>
        <strain evidence="15 16">PTG4-2</strain>
    </source>
</reference>
<feature type="transmembrane region" description="Helical" evidence="14">
    <location>
        <begin position="218"/>
        <end position="236"/>
    </location>
</feature>
<evidence type="ECO:0000256" key="2">
    <source>
        <dbReference type="ARBA" id="ARBA00004919"/>
    </source>
</evidence>
<keyword evidence="9 14" id="KW-0472">Membrane</keyword>
<comment type="caution">
    <text evidence="15">The sequence shown here is derived from an EMBL/GenBank/DDBJ whole genome shotgun (WGS) entry which is preliminary data.</text>
</comment>
<dbReference type="Pfam" id="PF01040">
    <property type="entry name" value="UbiA"/>
    <property type="match status" value="1"/>
</dbReference>
<keyword evidence="7 14" id="KW-1133">Transmembrane helix</keyword>
<keyword evidence="8 14" id="KW-0350">Heme biosynthesis</keyword>
<evidence type="ECO:0000256" key="5">
    <source>
        <dbReference type="ARBA" id="ARBA00022679"/>
    </source>
</evidence>
<evidence type="ECO:0000256" key="6">
    <source>
        <dbReference type="ARBA" id="ARBA00022692"/>
    </source>
</evidence>
<dbReference type="InterPro" id="IPR030470">
    <property type="entry name" value="UbiA_prenylTrfase_CS"/>
</dbReference>
<dbReference type="UniPathway" id="UPA00834">
    <property type="reaction ID" value="UER00712"/>
</dbReference>
<gene>
    <name evidence="14" type="primary">ctaB</name>
    <name evidence="15" type="ORF">DLJ53_00760</name>
</gene>
<feature type="transmembrane region" description="Helical" evidence="14">
    <location>
        <begin position="95"/>
        <end position="117"/>
    </location>
</feature>
<keyword evidence="6 14" id="KW-0812">Transmembrane</keyword>
<evidence type="ECO:0000256" key="9">
    <source>
        <dbReference type="ARBA" id="ARBA00023136"/>
    </source>
</evidence>
<comment type="miscellaneous">
    <text evidence="14">Carbon 2 of the heme B porphyrin ring is defined according to the Fischer nomenclature.</text>
</comment>
<evidence type="ECO:0000256" key="12">
    <source>
        <dbReference type="ARBA" id="ARBA00042475"/>
    </source>
</evidence>
<evidence type="ECO:0000313" key="15">
    <source>
        <dbReference type="EMBL" id="RAI03097.1"/>
    </source>
</evidence>
<dbReference type="NCBIfam" id="TIGR01473">
    <property type="entry name" value="cyoE_ctaB"/>
    <property type="match status" value="1"/>
</dbReference>
<evidence type="ECO:0000256" key="14">
    <source>
        <dbReference type="HAMAP-Rule" id="MF_00154"/>
    </source>
</evidence>
<dbReference type="NCBIfam" id="NF003349">
    <property type="entry name" value="PRK04375.1-2"/>
    <property type="match status" value="1"/>
</dbReference>
<dbReference type="EMBL" id="QHHQ01000001">
    <property type="protein sequence ID" value="RAI03097.1"/>
    <property type="molecule type" value="Genomic_DNA"/>
</dbReference>
<evidence type="ECO:0000256" key="3">
    <source>
        <dbReference type="ARBA" id="ARBA00012292"/>
    </source>
</evidence>